<feature type="transmembrane region" description="Helical" evidence="6">
    <location>
        <begin position="295"/>
        <end position="314"/>
    </location>
</feature>
<dbReference type="RefSeq" id="WP_345520432.1">
    <property type="nucleotide sequence ID" value="NZ_BAABKM010000002.1"/>
</dbReference>
<evidence type="ECO:0000256" key="5">
    <source>
        <dbReference type="ARBA" id="ARBA00023136"/>
    </source>
</evidence>
<feature type="transmembrane region" description="Helical" evidence="6">
    <location>
        <begin position="388"/>
        <end position="408"/>
    </location>
</feature>
<keyword evidence="8" id="KW-1185">Reference proteome</keyword>
<feature type="transmembrane region" description="Helical" evidence="6">
    <location>
        <begin position="150"/>
        <end position="171"/>
    </location>
</feature>
<comment type="caution">
    <text evidence="7">The sequence shown here is derived from an EMBL/GenBank/DDBJ whole genome shotgun (WGS) entry which is preliminary data.</text>
</comment>
<feature type="transmembrane region" description="Helical" evidence="6">
    <location>
        <begin position="231"/>
        <end position="254"/>
    </location>
</feature>
<feature type="transmembrane region" description="Helical" evidence="6">
    <location>
        <begin position="48"/>
        <end position="70"/>
    </location>
</feature>
<dbReference type="InterPro" id="IPR011701">
    <property type="entry name" value="MFS"/>
</dbReference>
<keyword evidence="4 6" id="KW-1133">Transmembrane helix</keyword>
<comment type="subcellular location">
    <subcellularLocation>
        <location evidence="1">Cell membrane</location>
        <topology evidence="1">Multi-pass membrane protein</topology>
    </subcellularLocation>
</comment>
<evidence type="ECO:0000313" key="7">
    <source>
        <dbReference type="EMBL" id="GAA4698317.1"/>
    </source>
</evidence>
<dbReference type="InterPro" id="IPR036259">
    <property type="entry name" value="MFS_trans_sf"/>
</dbReference>
<dbReference type="PANTHER" id="PTHR23513:SF11">
    <property type="entry name" value="STAPHYLOFERRIN A TRANSPORTER"/>
    <property type="match status" value="1"/>
</dbReference>
<protein>
    <submittedName>
        <fullName evidence="7">MFS transporter</fullName>
    </submittedName>
</protein>
<dbReference type="Proteomes" id="UP001499974">
    <property type="component" value="Unassembled WGS sequence"/>
</dbReference>
<keyword evidence="5 6" id="KW-0472">Membrane</keyword>
<evidence type="ECO:0000313" key="8">
    <source>
        <dbReference type="Proteomes" id="UP001499974"/>
    </source>
</evidence>
<feature type="transmembrane region" description="Helical" evidence="6">
    <location>
        <begin position="20"/>
        <end position="42"/>
    </location>
</feature>
<accession>A0ABP8X1M5</accession>
<feature type="transmembrane region" description="Helical" evidence="6">
    <location>
        <begin position="266"/>
        <end position="288"/>
    </location>
</feature>
<dbReference type="SUPFAM" id="SSF103473">
    <property type="entry name" value="MFS general substrate transporter"/>
    <property type="match status" value="1"/>
</dbReference>
<dbReference type="Pfam" id="PF07690">
    <property type="entry name" value="MFS_1"/>
    <property type="match status" value="1"/>
</dbReference>
<dbReference type="PANTHER" id="PTHR23513">
    <property type="entry name" value="INTEGRAL MEMBRANE EFFLUX PROTEIN-RELATED"/>
    <property type="match status" value="1"/>
</dbReference>
<evidence type="ECO:0000256" key="6">
    <source>
        <dbReference type="SAM" id="Phobius"/>
    </source>
</evidence>
<reference evidence="8" key="1">
    <citation type="journal article" date="2019" name="Int. J. Syst. Evol. Microbiol.">
        <title>The Global Catalogue of Microorganisms (GCM) 10K type strain sequencing project: providing services to taxonomists for standard genome sequencing and annotation.</title>
        <authorList>
            <consortium name="The Broad Institute Genomics Platform"/>
            <consortium name="The Broad Institute Genome Sequencing Center for Infectious Disease"/>
            <person name="Wu L."/>
            <person name="Ma J."/>
        </authorList>
    </citation>
    <scope>NUCLEOTIDE SEQUENCE [LARGE SCALE GENOMIC DNA]</scope>
    <source>
        <strain evidence="8">JCM 18531</strain>
    </source>
</reference>
<name>A0ABP8X1M5_9ACTN</name>
<evidence type="ECO:0000256" key="4">
    <source>
        <dbReference type="ARBA" id="ARBA00022989"/>
    </source>
</evidence>
<proteinExistence type="predicted"/>
<keyword evidence="2" id="KW-1003">Cell membrane</keyword>
<keyword evidence="3 6" id="KW-0812">Transmembrane</keyword>
<dbReference type="Gene3D" id="1.20.1250.20">
    <property type="entry name" value="MFS general substrate transporter like domains"/>
    <property type="match status" value="1"/>
</dbReference>
<sequence>MTRGIRLPAVLRDEPQYRLLFGSQVLSVLGDRVTMVALPFAVLATGGGVAEVALVSAAQFLPFVVLALPAGVWADRWDRKRILVVSDAVRLACQVLAAVLLLTDMAHVVHLAVIAAAYGAADAFFAPAFSGLLPTTVAPTNIQPANALRGLSYSVGSIVGPVIAGVLIAFAGGPGGALLFDAATFAVSIALLLPMRAGVVDAVVSAEDPAATTDHFWTSLRQGWGEVRSRSWVLAFLGGFAAYHVVVLPAIFVIGPVLMEEELDGARSWAIIVAAFGIGCVLGDLLLLRWRPAHALRVAAVLLVGASGQAAFIGSGLGTWGIAGLELLAGVCVTGAFTLWETSLGEHIPSASLSRVSSYDYLTSAGMIPLGNVLAGAVSASLGLQVTLVWMTVLGVGAALCVVAVPGVRGLPRAA</sequence>
<evidence type="ECO:0000256" key="3">
    <source>
        <dbReference type="ARBA" id="ARBA00022692"/>
    </source>
</evidence>
<evidence type="ECO:0000256" key="1">
    <source>
        <dbReference type="ARBA" id="ARBA00004651"/>
    </source>
</evidence>
<dbReference type="CDD" id="cd06173">
    <property type="entry name" value="MFS_MefA_like"/>
    <property type="match status" value="1"/>
</dbReference>
<evidence type="ECO:0000256" key="2">
    <source>
        <dbReference type="ARBA" id="ARBA00022475"/>
    </source>
</evidence>
<gene>
    <name evidence="7" type="ORF">GCM10023349_13050</name>
</gene>
<dbReference type="EMBL" id="BAABKM010000002">
    <property type="protein sequence ID" value="GAA4698317.1"/>
    <property type="molecule type" value="Genomic_DNA"/>
</dbReference>
<organism evidence="7 8">
    <name type="scientific">Nocardioides conyzicola</name>
    <dbReference type="NCBI Taxonomy" id="1651781"/>
    <lineage>
        <taxon>Bacteria</taxon>
        <taxon>Bacillati</taxon>
        <taxon>Actinomycetota</taxon>
        <taxon>Actinomycetes</taxon>
        <taxon>Propionibacteriales</taxon>
        <taxon>Nocardioidaceae</taxon>
        <taxon>Nocardioides</taxon>
    </lineage>
</organism>